<comment type="caution">
    <text evidence="2">The sequence shown here is derived from an EMBL/GenBank/DDBJ whole genome shotgun (WGS) entry which is preliminary data.</text>
</comment>
<evidence type="ECO:0000313" key="3">
    <source>
        <dbReference type="Proteomes" id="UP000828390"/>
    </source>
</evidence>
<feature type="region of interest" description="Disordered" evidence="1">
    <location>
        <begin position="1"/>
        <end position="53"/>
    </location>
</feature>
<keyword evidence="3" id="KW-1185">Reference proteome</keyword>
<name>A0A9D4MI24_DREPO</name>
<sequence>MYIKTDQETDGQGNGQTDIPRDGGRTGRQRDVQTDILRNGFTDRSIQVDKETD</sequence>
<dbReference type="EMBL" id="JAIWYP010000001">
    <property type="protein sequence ID" value="KAH3876621.1"/>
    <property type="molecule type" value="Genomic_DNA"/>
</dbReference>
<dbReference type="Proteomes" id="UP000828390">
    <property type="component" value="Unassembled WGS sequence"/>
</dbReference>
<evidence type="ECO:0000256" key="1">
    <source>
        <dbReference type="SAM" id="MobiDB-lite"/>
    </source>
</evidence>
<reference evidence="2" key="2">
    <citation type="submission" date="2020-11" db="EMBL/GenBank/DDBJ databases">
        <authorList>
            <person name="McCartney M.A."/>
            <person name="Auch B."/>
            <person name="Kono T."/>
            <person name="Mallez S."/>
            <person name="Becker A."/>
            <person name="Gohl D.M."/>
            <person name="Silverstein K.A.T."/>
            <person name="Koren S."/>
            <person name="Bechman K.B."/>
            <person name="Herman A."/>
            <person name="Abrahante J.E."/>
            <person name="Garbe J."/>
        </authorList>
    </citation>
    <scope>NUCLEOTIDE SEQUENCE</scope>
    <source>
        <strain evidence="2">Duluth1</strain>
        <tissue evidence="2">Whole animal</tissue>
    </source>
</reference>
<reference evidence="2" key="1">
    <citation type="journal article" date="2019" name="bioRxiv">
        <title>The Genome of the Zebra Mussel, Dreissena polymorpha: A Resource for Invasive Species Research.</title>
        <authorList>
            <person name="McCartney M.A."/>
            <person name="Auch B."/>
            <person name="Kono T."/>
            <person name="Mallez S."/>
            <person name="Zhang Y."/>
            <person name="Obille A."/>
            <person name="Becker A."/>
            <person name="Abrahante J.E."/>
            <person name="Garbe J."/>
            <person name="Badalamenti J.P."/>
            <person name="Herman A."/>
            <person name="Mangelson H."/>
            <person name="Liachko I."/>
            <person name="Sullivan S."/>
            <person name="Sone E.D."/>
            <person name="Koren S."/>
            <person name="Silverstein K.A.T."/>
            <person name="Beckman K.B."/>
            <person name="Gohl D.M."/>
        </authorList>
    </citation>
    <scope>NUCLEOTIDE SEQUENCE</scope>
    <source>
        <strain evidence="2">Duluth1</strain>
        <tissue evidence="2">Whole animal</tissue>
    </source>
</reference>
<proteinExistence type="predicted"/>
<feature type="compositionally biased region" description="Basic and acidic residues" evidence="1">
    <location>
        <begin position="19"/>
        <end position="33"/>
    </location>
</feature>
<accession>A0A9D4MI24</accession>
<evidence type="ECO:0000313" key="2">
    <source>
        <dbReference type="EMBL" id="KAH3876621.1"/>
    </source>
</evidence>
<gene>
    <name evidence="2" type="ORF">DPMN_000468</name>
</gene>
<dbReference type="AlphaFoldDB" id="A0A9D4MI24"/>
<protein>
    <submittedName>
        <fullName evidence="2">Uncharacterized protein</fullName>
    </submittedName>
</protein>
<organism evidence="2 3">
    <name type="scientific">Dreissena polymorpha</name>
    <name type="common">Zebra mussel</name>
    <name type="synonym">Mytilus polymorpha</name>
    <dbReference type="NCBI Taxonomy" id="45954"/>
    <lineage>
        <taxon>Eukaryota</taxon>
        <taxon>Metazoa</taxon>
        <taxon>Spiralia</taxon>
        <taxon>Lophotrochozoa</taxon>
        <taxon>Mollusca</taxon>
        <taxon>Bivalvia</taxon>
        <taxon>Autobranchia</taxon>
        <taxon>Heteroconchia</taxon>
        <taxon>Euheterodonta</taxon>
        <taxon>Imparidentia</taxon>
        <taxon>Neoheterodontei</taxon>
        <taxon>Myida</taxon>
        <taxon>Dreissenoidea</taxon>
        <taxon>Dreissenidae</taxon>
        <taxon>Dreissena</taxon>
    </lineage>
</organism>